<evidence type="ECO:0000313" key="3">
    <source>
        <dbReference type="Proteomes" id="UP000225277"/>
    </source>
</evidence>
<dbReference type="GeneID" id="35604949"/>
<organism evidence="2 3">
    <name type="scientific">Ramularia collo-cygni</name>
    <dbReference type="NCBI Taxonomy" id="112498"/>
    <lineage>
        <taxon>Eukaryota</taxon>
        <taxon>Fungi</taxon>
        <taxon>Dikarya</taxon>
        <taxon>Ascomycota</taxon>
        <taxon>Pezizomycotina</taxon>
        <taxon>Dothideomycetes</taxon>
        <taxon>Dothideomycetidae</taxon>
        <taxon>Mycosphaerellales</taxon>
        <taxon>Mycosphaerellaceae</taxon>
        <taxon>Ramularia</taxon>
    </lineage>
</organism>
<dbReference type="PANTHER" id="PTHR38790">
    <property type="entry name" value="2EXR DOMAIN-CONTAINING PROTEIN-RELATED"/>
    <property type="match status" value="1"/>
</dbReference>
<dbReference type="Proteomes" id="UP000225277">
    <property type="component" value="Unassembled WGS sequence"/>
</dbReference>
<sequence length="156" mass="17984">MAPQRNDKVAKSPVNLDHIAQAALLLRLPTEVKNKIIFLVCIDTKMDYRRKRQARRLVGLPPPPVLRRKRQVRGLKGMPTAPFLMTCKQLYAESVKLFYARATFNFANMTRLHFWLDVVKRARLKHAKHVFLEGHPVFPEALLGEKAEKGLLVSFK</sequence>
<dbReference type="EMBL" id="FJUY01000020">
    <property type="protein sequence ID" value="CZT24172.1"/>
    <property type="molecule type" value="Genomic_DNA"/>
</dbReference>
<dbReference type="Pfam" id="PF24864">
    <property type="entry name" value="DUF7730"/>
    <property type="match status" value="1"/>
</dbReference>
<keyword evidence="3" id="KW-1185">Reference proteome</keyword>
<reference evidence="2 3" key="1">
    <citation type="submission" date="2016-03" db="EMBL/GenBank/DDBJ databases">
        <authorList>
            <person name="Ploux O."/>
        </authorList>
    </citation>
    <scope>NUCLEOTIDE SEQUENCE [LARGE SCALE GENOMIC DNA]</scope>
    <source>
        <strain evidence="2 3">URUG2</strain>
    </source>
</reference>
<dbReference type="OrthoDB" id="3650112at2759"/>
<dbReference type="InterPro" id="IPR056632">
    <property type="entry name" value="DUF7730"/>
</dbReference>
<protein>
    <recommendedName>
        <fullName evidence="1">DUF7730 domain-containing protein</fullName>
    </recommendedName>
</protein>
<accession>A0A2D3VG29</accession>
<dbReference type="AlphaFoldDB" id="A0A2D3VG29"/>
<evidence type="ECO:0000313" key="2">
    <source>
        <dbReference type="EMBL" id="CZT24172.1"/>
    </source>
</evidence>
<dbReference type="RefSeq" id="XP_023630896.1">
    <property type="nucleotide sequence ID" value="XM_023775128.1"/>
</dbReference>
<evidence type="ECO:0000259" key="1">
    <source>
        <dbReference type="Pfam" id="PF24864"/>
    </source>
</evidence>
<name>A0A2D3VG29_9PEZI</name>
<feature type="domain" description="DUF7730" evidence="1">
    <location>
        <begin position="80"/>
        <end position="133"/>
    </location>
</feature>
<proteinExistence type="predicted"/>
<gene>
    <name evidence="2" type="ORF">RCC_09889</name>
</gene>